<keyword evidence="2" id="KW-1185">Reference proteome</keyword>
<protein>
    <recommendedName>
        <fullName evidence="3">Restriction endonuclease</fullName>
    </recommendedName>
</protein>
<gene>
    <name evidence="1" type="ORF">BTW10_06175</name>
</gene>
<evidence type="ECO:0000313" key="1">
    <source>
        <dbReference type="EMBL" id="OLO12101.1"/>
    </source>
</evidence>
<evidence type="ECO:0000313" key="2">
    <source>
        <dbReference type="Proteomes" id="UP000186806"/>
    </source>
</evidence>
<organism evidence="1 2">
    <name type="scientific">Chromohalobacter japonicus</name>
    <dbReference type="NCBI Taxonomy" id="223900"/>
    <lineage>
        <taxon>Bacteria</taxon>
        <taxon>Pseudomonadati</taxon>
        <taxon>Pseudomonadota</taxon>
        <taxon>Gammaproteobacteria</taxon>
        <taxon>Oceanospirillales</taxon>
        <taxon>Halomonadaceae</taxon>
        <taxon>Chromohalobacter</taxon>
    </lineage>
</organism>
<dbReference type="Proteomes" id="UP000186806">
    <property type="component" value="Unassembled WGS sequence"/>
</dbReference>
<evidence type="ECO:0008006" key="3">
    <source>
        <dbReference type="Google" id="ProtNLM"/>
    </source>
</evidence>
<accession>A0A1Q8TEI3</accession>
<dbReference type="AlphaFoldDB" id="A0A1Q8TEI3"/>
<sequence>MTHIGTFITESDTSIHEKLNQALETLLERDAPLLKASATERSLSFRLAMYLQQAFPDWDIDCEYNRWTGPCKRTRHMTSVTNTADTDARTAYPDIIIHHRGTHENLAAIEVQKSTNSFGKHQDIKKIQAYKRDSSFRHAFFVDIGVGDDAGRTHIDMMT</sequence>
<dbReference type="EMBL" id="MSDQ01000012">
    <property type="protein sequence ID" value="OLO12101.1"/>
    <property type="molecule type" value="Genomic_DNA"/>
</dbReference>
<dbReference type="STRING" id="223900.GCA_000821045_01145"/>
<dbReference type="RefSeq" id="WP_075368651.1">
    <property type="nucleotide sequence ID" value="NZ_MSDQ01000012.1"/>
</dbReference>
<reference evidence="1 2" key="1">
    <citation type="submission" date="2016-12" db="EMBL/GenBank/DDBJ databases">
        <title>Draft genome sequences of strains Salinicola socius SMB35, Salinicola sp. MH3R3-1 and Chromohalobacter sp. SMB17 from the Verkhnekamsk potash mining region of Russia.</title>
        <authorList>
            <person name="Mavrodi D.V."/>
            <person name="Olsson B.E."/>
            <person name="Korsakova E.S."/>
            <person name="Pyankova A."/>
            <person name="Mavrodi O.V."/>
            <person name="Plotnikova E.G."/>
        </authorList>
    </citation>
    <scope>NUCLEOTIDE SEQUENCE [LARGE SCALE GENOMIC DNA]</scope>
    <source>
        <strain evidence="1 2">SMB17</strain>
    </source>
</reference>
<proteinExistence type="predicted"/>
<name>A0A1Q8TEI3_9GAMM</name>
<comment type="caution">
    <text evidence="1">The sequence shown here is derived from an EMBL/GenBank/DDBJ whole genome shotgun (WGS) entry which is preliminary data.</text>
</comment>